<dbReference type="InterPro" id="IPR046766">
    <property type="entry name" value="Bact_hydrolase"/>
</dbReference>
<accession>S9Q8X0</accession>
<protein>
    <submittedName>
        <fullName evidence="1">Uncharacterized protein</fullName>
    </submittedName>
</protein>
<evidence type="ECO:0000313" key="2">
    <source>
        <dbReference type="Proteomes" id="UP000015347"/>
    </source>
</evidence>
<organism evidence="1 2">
    <name type="scientific">Salipiger mucosus DSM 16094</name>
    <dbReference type="NCBI Taxonomy" id="1123237"/>
    <lineage>
        <taxon>Bacteria</taxon>
        <taxon>Pseudomonadati</taxon>
        <taxon>Pseudomonadota</taxon>
        <taxon>Alphaproteobacteria</taxon>
        <taxon>Rhodobacterales</taxon>
        <taxon>Roseobacteraceae</taxon>
        <taxon>Salipiger</taxon>
    </lineage>
</organism>
<dbReference type="Pfam" id="PF20603">
    <property type="entry name" value="Bact_hydrolase"/>
    <property type="match status" value="1"/>
</dbReference>
<proteinExistence type="predicted"/>
<sequence>MQTNALPRYDDSDNPTGCCPRFDPTGWDGRSLHFEDKPFLRATTRSAMHIPLNMGRVFARVQRRMEAAGAYDPENCIVLSRDLSPWESEHLFAVTGPVPDEQMVTLSGNFVTKVFEGPYRNARNWHAEMTALARETGAKADEVYFFYTTCPKCAKVYGRNYVVGVARTA</sequence>
<gene>
    <name evidence="1" type="ORF">Salmuc_00701</name>
</gene>
<dbReference type="STRING" id="1123237.Salmuc_00701"/>
<dbReference type="eggNOG" id="ENOG502ZZSG">
    <property type="taxonomic scope" value="Bacteria"/>
</dbReference>
<name>S9Q8X0_9RHOB</name>
<dbReference type="Proteomes" id="UP000015347">
    <property type="component" value="Unassembled WGS sequence"/>
</dbReference>
<dbReference type="EMBL" id="APVH01000061">
    <property type="protein sequence ID" value="EPX76048.1"/>
    <property type="molecule type" value="Genomic_DNA"/>
</dbReference>
<reference evidence="2" key="1">
    <citation type="journal article" date="2014" name="Stand. Genomic Sci.">
        <title>Genome sequence of the exopolysaccharide-producing Salipiger mucosus type strain (DSM 16094(T)), a moderately halophilic member of the Roseobacter clade.</title>
        <authorList>
            <person name="Riedel T."/>
            <person name="Spring S."/>
            <person name="Fiebig A."/>
            <person name="Petersen J."/>
            <person name="Kyrpides N.C."/>
            <person name="Goker M."/>
            <person name="Klenk H.P."/>
        </authorList>
    </citation>
    <scope>NUCLEOTIDE SEQUENCE [LARGE SCALE GENOMIC DNA]</scope>
    <source>
        <strain evidence="2">DSM 16094</strain>
    </source>
</reference>
<dbReference type="HOGENOM" id="CLU_1577272_0_0_5"/>
<dbReference type="AlphaFoldDB" id="S9Q8X0"/>
<comment type="caution">
    <text evidence="1">The sequence shown here is derived from an EMBL/GenBank/DDBJ whole genome shotgun (WGS) entry which is preliminary data.</text>
</comment>
<dbReference type="RefSeq" id="WP_020039980.1">
    <property type="nucleotide sequence ID" value="NZ_KE557285.1"/>
</dbReference>
<evidence type="ECO:0000313" key="1">
    <source>
        <dbReference type="EMBL" id="EPX76048.1"/>
    </source>
</evidence>
<keyword evidence="2" id="KW-1185">Reference proteome</keyword>
<dbReference type="OrthoDB" id="1092674at2"/>